<sequence>MGENIVIGGLAVQLAFFTFFVFVASLLHYRVKKNPKHAAHVKTSRVIRFPHAVKWEWVMWALYSSCVLILIRSIFRVVEFVQGNDGFIMKHESMLYIFDALLMASTGLTLLFVFPGAFLCPGRGDNVDSEIQMRPAESPESPGTSRTASDDL</sequence>
<reference evidence="7" key="1">
    <citation type="submission" date="2022-11" db="EMBL/GenBank/DDBJ databases">
        <authorList>
            <person name="Petersen C."/>
        </authorList>
    </citation>
    <scope>NUCLEOTIDE SEQUENCE</scope>
    <source>
        <strain evidence="7">IBT 20477</strain>
    </source>
</reference>
<feature type="compositionally biased region" description="Polar residues" evidence="5">
    <location>
        <begin position="141"/>
        <end position="152"/>
    </location>
</feature>
<evidence type="ECO:0000256" key="1">
    <source>
        <dbReference type="ARBA" id="ARBA00004141"/>
    </source>
</evidence>
<feature type="transmembrane region" description="Helical" evidence="6">
    <location>
        <begin position="6"/>
        <end position="27"/>
    </location>
</feature>
<dbReference type="GO" id="GO:0016020">
    <property type="term" value="C:membrane"/>
    <property type="evidence" value="ECO:0007669"/>
    <property type="project" value="UniProtKB-SubCell"/>
</dbReference>
<dbReference type="InterPro" id="IPR007568">
    <property type="entry name" value="RTA1"/>
</dbReference>
<evidence type="ECO:0000256" key="5">
    <source>
        <dbReference type="SAM" id="MobiDB-lite"/>
    </source>
</evidence>
<feature type="transmembrane region" description="Helical" evidence="6">
    <location>
        <begin position="95"/>
        <end position="114"/>
    </location>
</feature>
<feature type="region of interest" description="Disordered" evidence="5">
    <location>
        <begin position="132"/>
        <end position="152"/>
    </location>
</feature>
<dbReference type="Pfam" id="PF04479">
    <property type="entry name" value="RTA1"/>
    <property type="match status" value="1"/>
</dbReference>
<name>A0A9W9MKT0_9EURO</name>
<dbReference type="Proteomes" id="UP001150942">
    <property type="component" value="Unassembled WGS sequence"/>
</dbReference>
<protein>
    <recommendedName>
        <fullName evidence="9">RTA1 domain protein</fullName>
    </recommendedName>
</protein>
<gene>
    <name evidence="7" type="ORF">N7449_005066</name>
</gene>
<evidence type="ECO:0000256" key="3">
    <source>
        <dbReference type="ARBA" id="ARBA00022989"/>
    </source>
</evidence>
<keyword evidence="8" id="KW-1185">Reference proteome</keyword>
<accession>A0A9W9MKT0</accession>
<dbReference type="PANTHER" id="PTHR31465">
    <property type="entry name" value="PROTEIN RTA1-RELATED"/>
    <property type="match status" value="1"/>
</dbReference>
<feature type="transmembrane region" description="Helical" evidence="6">
    <location>
        <begin position="57"/>
        <end position="75"/>
    </location>
</feature>
<dbReference type="EMBL" id="JAPQKQ010000003">
    <property type="protein sequence ID" value="KAJ5202987.1"/>
    <property type="molecule type" value="Genomic_DNA"/>
</dbReference>
<evidence type="ECO:0000256" key="2">
    <source>
        <dbReference type="ARBA" id="ARBA00022692"/>
    </source>
</evidence>
<dbReference type="OrthoDB" id="3358017at2759"/>
<evidence type="ECO:0000256" key="6">
    <source>
        <dbReference type="SAM" id="Phobius"/>
    </source>
</evidence>
<keyword evidence="3 6" id="KW-1133">Transmembrane helix</keyword>
<evidence type="ECO:0008006" key="9">
    <source>
        <dbReference type="Google" id="ProtNLM"/>
    </source>
</evidence>
<reference evidence="7" key="2">
    <citation type="journal article" date="2023" name="IMA Fungus">
        <title>Comparative genomic study of the Penicillium genus elucidates a diverse pangenome and 15 lateral gene transfer events.</title>
        <authorList>
            <person name="Petersen C."/>
            <person name="Sorensen T."/>
            <person name="Nielsen M.R."/>
            <person name="Sondergaard T.E."/>
            <person name="Sorensen J.L."/>
            <person name="Fitzpatrick D.A."/>
            <person name="Frisvad J.C."/>
            <person name="Nielsen K.L."/>
        </authorList>
    </citation>
    <scope>NUCLEOTIDE SEQUENCE</scope>
    <source>
        <strain evidence="7">IBT 20477</strain>
    </source>
</reference>
<proteinExistence type="predicted"/>
<keyword evidence="4 6" id="KW-0472">Membrane</keyword>
<comment type="subcellular location">
    <subcellularLocation>
        <location evidence="1">Membrane</location>
        <topology evidence="1">Multi-pass membrane protein</topology>
    </subcellularLocation>
</comment>
<evidence type="ECO:0000256" key="4">
    <source>
        <dbReference type="ARBA" id="ARBA00023136"/>
    </source>
</evidence>
<evidence type="ECO:0000313" key="7">
    <source>
        <dbReference type="EMBL" id="KAJ5202987.1"/>
    </source>
</evidence>
<dbReference type="PANTHER" id="PTHR31465:SF31">
    <property type="entry name" value="DOMAIN PROTEIN, PUTATIVE (AFU_ORTHOLOGUE AFUA_6G09550)-RELATED"/>
    <property type="match status" value="1"/>
</dbReference>
<comment type="caution">
    <text evidence="7">The sequence shown here is derived from an EMBL/GenBank/DDBJ whole genome shotgun (WGS) entry which is preliminary data.</text>
</comment>
<evidence type="ECO:0000313" key="8">
    <source>
        <dbReference type="Proteomes" id="UP001150942"/>
    </source>
</evidence>
<dbReference type="AlphaFoldDB" id="A0A9W9MKT0"/>
<organism evidence="7 8">
    <name type="scientific">Penicillium cf. viridicatum</name>
    <dbReference type="NCBI Taxonomy" id="2972119"/>
    <lineage>
        <taxon>Eukaryota</taxon>
        <taxon>Fungi</taxon>
        <taxon>Dikarya</taxon>
        <taxon>Ascomycota</taxon>
        <taxon>Pezizomycotina</taxon>
        <taxon>Eurotiomycetes</taxon>
        <taxon>Eurotiomycetidae</taxon>
        <taxon>Eurotiales</taxon>
        <taxon>Aspergillaceae</taxon>
        <taxon>Penicillium</taxon>
    </lineage>
</organism>
<keyword evidence="2 6" id="KW-0812">Transmembrane</keyword>